<feature type="domain" description="CN hydrolase" evidence="3">
    <location>
        <begin position="1"/>
        <end position="239"/>
    </location>
</feature>
<dbReference type="Pfam" id="PF00795">
    <property type="entry name" value="CN_hydrolase"/>
    <property type="match status" value="1"/>
</dbReference>
<dbReference type="AlphaFoldDB" id="A0A1I3Y9M8"/>
<protein>
    <submittedName>
        <fullName evidence="4">Predicted amidohydrolase</fullName>
    </submittedName>
</protein>
<evidence type="ECO:0000313" key="5">
    <source>
        <dbReference type="Proteomes" id="UP000323300"/>
    </source>
</evidence>
<keyword evidence="2 4" id="KW-0378">Hydrolase</keyword>
<proteinExistence type="inferred from homology"/>
<dbReference type="PROSITE" id="PS50263">
    <property type="entry name" value="CN_HYDROLASE"/>
    <property type="match status" value="1"/>
</dbReference>
<dbReference type="GO" id="GO:0016811">
    <property type="term" value="F:hydrolase activity, acting on carbon-nitrogen (but not peptide) bonds, in linear amides"/>
    <property type="evidence" value="ECO:0007669"/>
    <property type="project" value="TreeGrafter"/>
</dbReference>
<evidence type="ECO:0000256" key="1">
    <source>
        <dbReference type="ARBA" id="ARBA00010613"/>
    </source>
</evidence>
<keyword evidence="5" id="KW-1185">Reference proteome</keyword>
<dbReference type="Gene3D" id="3.60.110.10">
    <property type="entry name" value="Carbon-nitrogen hydrolase"/>
    <property type="match status" value="1"/>
</dbReference>
<dbReference type="InterPro" id="IPR050345">
    <property type="entry name" value="Aliph_Amidase/BUP"/>
</dbReference>
<organism evidence="4 5">
    <name type="scientific">Neomesorhizobium albiziae</name>
    <dbReference type="NCBI Taxonomy" id="335020"/>
    <lineage>
        <taxon>Bacteria</taxon>
        <taxon>Pseudomonadati</taxon>
        <taxon>Pseudomonadota</taxon>
        <taxon>Alphaproteobacteria</taxon>
        <taxon>Hyphomicrobiales</taxon>
        <taxon>Phyllobacteriaceae</taxon>
        <taxon>Neomesorhizobium</taxon>
    </lineage>
</organism>
<dbReference type="InterPro" id="IPR001110">
    <property type="entry name" value="UPF0012_CS"/>
</dbReference>
<name>A0A1I3Y9M8_9HYPH</name>
<comment type="similarity">
    <text evidence="1">Belongs to the carbon-nitrogen hydrolase superfamily. NIT1/NIT2 family.</text>
</comment>
<gene>
    <name evidence="4" type="ORF">SAMN04488498_104272</name>
</gene>
<accession>A0A1I3Y9M8</accession>
<dbReference type="Proteomes" id="UP000323300">
    <property type="component" value="Unassembled WGS sequence"/>
</dbReference>
<dbReference type="SUPFAM" id="SSF56317">
    <property type="entry name" value="Carbon-nitrogen hydrolase"/>
    <property type="match status" value="1"/>
</dbReference>
<dbReference type="OrthoDB" id="9811121at2"/>
<evidence type="ECO:0000313" key="4">
    <source>
        <dbReference type="EMBL" id="SFK27961.1"/>
    </source>
</evidence>
<dbReference type="PROSITE" id="PS01227">
    <property type="entry name" value="UPF0012"/>
    <property type="match status" value="1"/>
</dbReference>
<dbReference type="InterPro" id="IPR044083">
    <property type="entry name" value="RamA-like"/>
</dbReference>
<evidence type="ECO:0000256" key="2">
    <source>
        <dbReference type="ARBA" id="ARBA00022801"/>
    </source>
</evidence>
<dbReference type="EMBL" id="FOSL01000004">
    <property type="protein sequence ID" value="SFK27961.1"/>
    <property type="molecule type" value="Genomic_DNA"/>
</dbReference>
<reference evidence="4 5" key="1">
    <citation type="submission" date="2016-10" db="EMBL/GenBank/DDBJ databases">
        <authorList>
            <person name="Varghese N."/>
            <person name="Submissions S."/>
        </authorList>
    </citation>
    <scope>NUCLEOTIDE SEQUENCE [LARGE SCALE GENOMIC DNA]</scope>
    <source>
        <strain evidence="4 5">DSM 21822</strain>
    </source>
</reference>
<dbReference type="InterPro" id="IPR003010">
    <property type="entry name" value="C-N_Hydrolase"/>
</dbReference>
<dbReference type="PANTHER" id="PTHR43674">
    <property type="entry name" value="NITRILASE C965.09-RELATED"/>
    <property type="match status" value="1"/>
</dbReference>
<sequence>MKLAILQMQAASGDPAANLDRIGRAMREAAEQGADLLVTPELAVTGYGAGEAITDLAEAPDGKTATRLHGLSLETGVAVTAGFAERDGDTVYNSAMLVDRRGVLEVYRKSHLYGPYERELFTPEKPSASIIDFRGIKLGMLICYDVEFPENVRRLAQAGAEAVLVPTALPASGHAALIARKIIPVRAFENQIFVAYVNHCGADERFSYAGLSGVAAPDGSMLAEVGETGEELLFADLRTEDFAASASENTYLADLRV</sequence>
<evidence type="ECO:0000259" key="3">
    <source>
        <dbReference type="PROSITE" id="PS50263"/>
    </source>
</evidence>
<dbReference type="PANTHER" id="PTHR43674:SF2">
    <property type="entry name" value="BETA-UREIDOPROPIONASE"/>
    <property type="match status" value="1"/>
</dbReference>
<dbReference type="InterPro" id="IPR036526">
    <property type="entry name" value="C-N_Hydrolase_sf"/>
</dbReference>
<dbReference type="CDD" id="cd07576">
    <property type="entry name" value="R-amidase_like"/>
    <property type="match status" value="1"/>
</dbReference>